<dbReference type="GO" id="GO:0038023">
    <property type="term" value="F:signaling receptor activity"/>
    <property type="evidence" value="ECO:0007669"/>
    <property type="project" value="TreeGrafter"/>
</dbReference>
<keyword evidence="6" id="KW-0862">Zinc</keyword>
<evidence type="ECO:0000256" key="7">
    <source>
        <dbReference type="SAM" id="Phobius"/>
    </source>
</evidence>
<dbReference type="STRING" id="576137.A0A1L7WDB6"/>
<feature type="transmembrane region" description="Helical" evidence="7">
    <location>
        <begin position="7"/>
        <end position="24"/>
    </location>
</feature>
<keyword evidence="9" id="KW-1185">Reference proteome</keyword>
<dbReference type="PANTHER" id="PTHR20855">
    <property type="entry name" value="ADIPOR/PROGESTIN RECEPTOR-RELATED"/>
    <property type="match status" value="1"/>
</dbReference>
<keyword evidence="4 7" id="KW-1133">Transmembrane helix</keyword>
<accession>A0A1L7WDB6</accession>
<dbReference type="PANTHER" id="PTHR20855:SF52">
    <property type="entry name" value="ADIPONECTIN RECEPTOR PROTEIN"/>
    <property type="match status" value="1"/>
</dbReference>
<keyword evidence="5 7" id="KW-0472">Membrane</keyword>
<proteinExistence type="inferred from homology"/>
<evidence type="ECO:0000256" key="5">
    <source>
        <dbReference type="ARBA" id="ARBA00023136"/>
    </source>
</evidence>
<dbReference type="InterPro" id="IPR004254">
    <property type="entry name" value="AdipoR/HlyIII-related"/>
</dbReference>
<evidence type="ECO:0000313" key="9">
    <source>
        <dbReference type="Proteomes" id="UP000184330"/>
    </source>
</evidence>
<evidence type="ECO:0000256" key="2">
    <source>
        <dbReference type="ARBA" id="ARBA00007018"/>
    </source>
</evidence>
<organism evidence="8 9">
    <name type="scientific">Phialocephala subalpina</name>
    <dbReference type="NCBI Taxonomy" id="576137"/>
    <lineage>
        <taxon>Eukaryota</taxon>
        <taxon>Fungi</taxon>
        <taxon>Dikarya</taxon>
        <taxon>Ascomycota</taxon>
        <taxon>Pezizomycotina</taxon>
        <taxon>Leotiomycetes</taxon>
        <taxon>Helotiales</taxon>
        <taxon>Mollisiaceae</taxon>
        <taxon>Phialocephala</taxon>
        <taxon>Phialocephala fortinii species complex</taxon>
    </lineage>
</organism>
<feature type="binding site" evidence="6">
    <location>
        <position position="208"/>
    </location>
    <ligand>
        <name>Zn(2+)</name>
        <dbReference type="ChEBI" id="CHEBI:29105"/>
    </ligand>
</feature>
<protein>
    <submittedName>
        <fullName evidence="8">Related to PHO36 (Regulatory role in lipid and phosphate metabolism)</fullName>
    </submittedName>
</protein>
<evidence type="ECO:0000256" key="3">
    <source>
        <dbReference type="ARBA" id="ARBA00022692"/>
    </source>
</evidence>
<evidence type="ECO:0000256" key="1">
    <source>
        <dbReference type="ARBA" id="ARBA00004141"/>
    </source>
</evidence>
<gene>
    <name evidence="8" type="ORF">PAC_00657</name>
</gene>
<dbReference type="GO" id="GO:0046872">
    <property type="term" value="F:metal ion binding"/>
    <property type="evidence" value="ECO:0007669"/>
    <property type="project" value="UniProtKB-KW"/>
</dbReference>
<feature type="binding site" evidence="6">
    <location>
        <position position="62"/>
    </location>
    <ligand>
        <name>Zn(2+)</name>
        <dbReference type="ChEBI" id="CHEBI:29105"/>
    </ligand>
</feature>
<feature type="transmembrane region" description="Helical" evidence="7">
    <location>
        <begin position="137"/>
        <end position="158"/>
    </location>
</feature>
<comment type="subcellular location">
    <subcellularLocation>
        <location evidence="1">Membrane</location>
        <topology evidence="1">Multi-pass membrane protein</topology>
    </subcellularLocation>
</comment>
<evidence type="ECO:0000256" key="6">
    <source>
        <dbReference type="PIRSR" id="PIRSR604254-1"/>
    </source>
</evidence>
<feature type="transmembrane region" description="Helical" evidence="7">
    <location>
        <begin position="44"/>
        <end position="64"/>
    </location>
</feature>
<keyword evidence="6" id="KW-0479">Metal-binding</keyword>
<feature type="binding site" evidence="6">
    <location>
        <position position="212"/>
    </location>
    <ligand>
        <name>Zn(2+)</name>
        <dbReference type="ChEBI" id="CHEBI:29105"/>
    </ligand>
</feature>
<feature type="transmembrane region" description="Helical" evidence="7">
    <location>
        <begin position="210"/>
        <end position="230"/>
    </location>
</feature>
<evidence type="ECO:0000256" key="4">
    <source>
        <dbReference type="ARBA" id="ARBA00022989"/>
    </source>
</evidence>
<dbReference type="GO" id="GO:0006882">
    <property type="term" value="P:intracellular zinc ion homeostasis"/>
    <property type="evidence" value="ECO:0007669"/>
    <property type="project" value="TreeGrafter"/>
</dbReference>
<dbReference type="EMBL" id="FJOG01000001">
    <property type="protein sequence ID" value="CZR50783.1"/>
    <property type="molecule type" value="Genomic_DNA"/>
</dbReference>
<keyword evidence="3 7" id="KW-0812">Transmembrane</keyword>
<dbReference type="AlphaFoldDB" id="A0A1L7WDB6"/>
<dbReference type="GO" id="GO:0016020">
    <property type="term" value="C:membrane"/>
    <property type="evidence" value="ECO:0007669"/>
    <property type="project" value="UniProtKB-SubCell"/>
</dbReference>
<name>A0A1L7WDB6_9HELO</name>
<dbReference type="OrthoDB" id="529367at2759"/>
<feature type="transmembrane region" description="Helical" evidence="7">
    <location>
        <begin position="170"/>
        <end position="190"/>
    </location>
</feature>
<feature type="transmembrane region" description="Helical" evidence="7">
    <location>
        <begin position="76"/>
        <end position="96"/>
    </location>
</feature>
<reference evidence="8 9" key="1">
    <citation type="submission" date="2016-03" db="EMBL/GenBank/DDBJ databases">
        <authorList>
            <person name="Ploux O."/>
        </authorList>
    </citation>
    <scope>NUCLEOTIDE SEQUENCE [LARGE SCALE GENOMIC DNA]</scope>
    <source>
        <strain evidence="8 9">UAMH 11012</strain>
    </source>
</reference>
<comment type="similarity">
    <text evidence="2">Belongs to the ADIPOR family.</text>
</comment>
<dbReference type="Pfam" id="PF03006">
    <property type="entry name" value="HlyIII"/>
    <property type="match status" value="1"/>
</dbReference>
<dbReference type="Proteomes" id="UP000184330">
    <property type="component" value="Unassembled WGS sequence"/>
</dbReference>
<sequence>MSLELNIYSHLIGAAIFLLLPVHFYRKEIPPRYAIATTADIAVFLTYFMGVGICFCLSATYHTLLSHSKNVEKFGAQLDFQGVILLMWSATIPLLYYGFYCDTQLRNAYWTLLSVLAVICSISTFQPHFRGSYVSLIRAGTFGSLAIFTMIPVAHGTLTYGWHVQNQQMGVTWVLITLVVDILGATAYTLKIPERWRRRTFDNYGASHQIFHLMVIVAALTYTRGLLQAFDYVHADDHMLCSTAQNDMAFHVFAT</sequence>
<evidence type="ECO:0000313" key="8">
    <source>
        <dbReference type="EMBL" id="CZR50783.1"/>
    </source>
</evidence>
<feature type="transmembrane region" description="Helical" evidence="7">
    <location>
        <begin position="108"/>
        <end position="125"/>
    </location>
</feature>